<evidence type="ECO:0000313" key="4">
    <source>
        <dbReference type="EMBL" id="MBB2890341.1"/>
    </source>
</evidence>
<evidence type="ECO:0000259" key="3">
    <source>
        <dbReference type="SMART" id="SM00062"/>
    </source>
</evidence>
<dbReference type="AlphaFoldDB" id="A0A839N6G1"/>
<organism evidence="4 5">
    <name type="scientific">Flexivirga oryzae</name>
    <dbReference type="NCBI Taxonomy" id="1794944"/>
    <lineage>
        <taxon>Bacteria</taxon>
        <taxon>Bacillati</taxon>
        <taxon>Actinomycetota</taxon>
        <taxon>Actinomycetes</taxon>
        <taxon>Micrococcales</taxon>
        <taxon>Dermacoccaceae</taxon>
        <taxon>Flexivirga</taxon>
    </lineage>
</organism>
<keyword evidence="5" id="KW-1185">Reference proteome</keyword>
<evidence type="ECO:0000256" key="1">
    <source>
        <dbReference type="ARBA" id="ARBA00022729"/>
    </source>
</evidence>
<dbReference type="Proteomes" id="UP000559182">
    <property type="component" value="Unassembled WGS sequence"/>
</dbReference>
<accession>A0A839N6G1</accession>
<dbReference type="SUPFAM" id="SSF53850">
    <property type="entry name" value="Periplasmic binding protein-like II"/>
    <property type="match status" value="1"/>
</dbReference>
<feature type="signal peptide" evidence="2">
    <location>
        <begin position="1"/>
        <end position="24"/>
    </location>
</feature>
<comment type="caution">
    <text evidence="4">The sequence shown here is derived from an EMBL/GenBank/DDBJ whole genome shotgun (WGS) entry which is preliminary data.</text>
</comment>
<feature type="chain" id="PRO_5032295870" evidence="2">
    <location>
        <begin position="25"/>
        <end position="307"/>
    </location>
</feature>
<protein>
    <submittedName>
        <fullName evidence="4">Polar amino acid transport system substrate-binding protein</fullName>
    </submittedName>
</protein>
<proteinExistence type="predicted"/>
<dbReference type="PANTHER" id="PTHR35936:SF17">
    <property type="entry name" value="ARGININE-BINDING EXTRACELLULAR PROTEIN ARTP"/>
    <property type="match status" value="1"/>
</dbReference>
<dbReference type="RefSeq" id="WP_183318363.1">
    <property type="nucleotide sequence ID" value="NZ_JACHVQ010000001.1"/>
</dbReference>
<dbReference type="Pfam" id="PF00497">
    <property type="entry name" value="SBP_bac_3"/>
    <property type="match status" value="1"/>
</dbReference>
<reference evidence="4 5" key="1">
    <citation type="submission" date="2020-08" db="EMBL/GenBank/DDBJ databases">
        <title>Sequencing the genomes of 1000 actinobacteria strains.</title>
        <authorList>
            <person name="Klenk H.-P."/>
        </authorList>
    </citation>
    <scope>NUCLEOTIDE SEQUENCE [LARGE SCALE GENOMIC DNA]</scope>
    <source>
        <strain evidence="4 5">DSM 105369</strain>
    </source>
</reference>
<dbReference type="EMBL" id="JACHVQ010000001">
    <property type="protein sequence ID" value="MBB2890341.1"/>
    <property type="molecule type" value="Genomic_DNA"/>
</dbReference>
<gene>
    <name evidence="4" type="ORF">FHU39_000325</name>
</gene>
<evidence type="ECO:0000256" key="2">
    <source>
        <dbReference type="SAM" id="SignalP"/>
    </source>
</evidence>
<dbReference type="PROSITE" id="PS51257">
    <property type="entry name" value="PROKAR_LIPOPROTEIN"/>
    <property type="match status" value="1"/>
</dbReference>
<dbReference type="SMART" id="SM00062">
    <property type="entry name" value="PBPb"/>
    <property type="match status" value="1"/>
</dbReference>
<dbReference type="Gene3D" id="3.40.190.10">
    <property type="entry name" value="Periplasmic binding protein-like II"/>
    <property type="match status" value="2"/>
</dbReference>
<keyword evidence="1 2" id="KW-0732">Signal</keyword>
<sequence length="307" mass="31944">MTLRTRRSVIAAAAVLTASSLALAGCGGSSGGSSGGGGNGGGSTLAKLQKAGKVTVGINGEDPYSYFDKNGKLTGATIALDRAVYKKLGINTVEGKKVDWNALIPGLNAKQFDEVSAGMSVLPDRCKQAAFSYPEITYETALLVPKGNPKHLHTMQDIKKTGANLVTENGAIEAGYAKDLGIQTQTVGSPQDGLQAVESGQADVFALTAISLRTLVKTQNAGSKVEVTKAFTATVNGKLQIGAGAAVFRKSDTSLLNAYNKELKKIIDNPAEFKKIVGPFGFTEAERPKGKTADTKYLCSGQLPDAK</sequence>
<dbReference type="InterPro" id="IPR001638">
    <property type="entry name" value="Solute-binding_3/MltF_N"/>
</dbReference>
<dbReference type="PANTHER" id="PTHR35936">
    <property type="entry name" value="MEMBRANE-BOUND LYTIC MUREIN TRANSGLYCOSYLASE F"/>
    <property type="match status" value="1"/>
</dbReference>
<evidence type="ECO:0000313" key="5">
    <source>
        <dbReference type="Proteomes" id="UP000559182"/>
    </source>
</evidence>
<feature type="domain" description="Solute-binding protein family 3/N-terminal" evidence="3">
    <location>
        <begin position="53"/>
        <end position="284"/>
    </location>
</feature>
<name>A0A839N6G1_9MICO</name>